<keyword evidence="1" id="KW-0732">Signal</keyword>
<sequence length="82" mass="9239">MKKTLIACILLTLVSSSSFAQEDEVELKQASKEYVLSLLKMCQGYAVEDETPKDELDAYLLTCINDELESEDYYPIKALPKA</sequence>
<evidence type="ECO:0000256" key="1">
    <source>
        <dbReference type="SAM" id="SignalP"/>
    </source>
</evidence>
<name>A0ABQ3IJJ4_9GAMM</name>
<dbReference type="Proteomes" id="UP000626370">
    <property type="component" value="Unassembled WGS sequence"/>
</dbReference>
<comment type="caution">
    <text evidence="2">The sequence shown here is derived from an EMBL/GenBank/DDBJ whole genome shotgun (WGS) entry which is preliminary data.</text>
</comment>
<organism evidence="2 3">
    <name type="scientific">Thalassotalea profundi</name>
    <dbReference type="NCBI Taxonomy" id="2036687"/>
    <lineage>
        <taxon>Bacteria</taxon>
        <taxon>Pseudomonadati</taxon>
        <taxon>Pseudomonadota</taxon>
        <taxon>Gammaproteobacteria</taxon>
        <taxon>Alteromonadales</taxon>
        <taxon>Colwelliaceae</taxon>
        <taxon>Thalassotalea</taxon>
    </lineage>
</organism>
<evidence type="ECO:0000313" key="3">
    <source>
        <dbReference type="Proteomes" id="UP000626370"/>
    </source>
</evidence>
<gene>
    <name evidence="2" type="ORF">GCM10011501_13320</name>
</gene>
<keyword evidence="3" id="KW-1185">Reference proteome</keyword>
<proteinExistence type="predicted"/>
<accession>A0ABQ3IJJ4</accession>
<reference evidence="3" key="1">
    <citation type="journal article" date="2019" name="Int. J. Syst. Evol. Microbiol.">
        <title>The Global Catalogue of Microorganisms (GCM) 10K type strain sequencing project: providing services to taxonomists for standard genome sequencing and annotation.</title>
        <authorList>
            <consortium name="The Broad Institute Genomics Platform"/>
            <consortium name="The Broad Institute Genome Sequencing Center for Infectious Disease"/>
            <person name="Wu L."/>
            <person name="Ma J."/>
        </authorList>
    </citation>
    <scope>NUCLEOTIDE SEQUENCE [LARGE SCALE GENOMIC DNA]</scope>
    <source>
        <strain evidence="3">CGMCC 1.15922</strain>
    </source>
</reference>
<dbReference type="EMBL" id="BNAH01000004">
    <property type="protein sequence ID" value="GHE85589.1"/>
    <property type="molecule type" value="Genomic_DNA"/>
</dbReference>
<dbReference type="RefSeq" id="WP_189377472.1">
    <property type="nucleotide sequence ID" value="NZ_BNAH01000004.1"/>
</dbReference>
<feature type="chain" id="PRO_5046224125" evidence="1">
    <location>
        <begin position="21"/>
        <end position="82"/>
    </location>
</feature>
<evidence type="ECO:0000313" key="2">
    <source>
        <dbReference type="EMBL" id="GHE85589.1"/>
    </source>
</evidence>
<feature type="signal peptide" evidence="1">
    <location>
        <begin position="1"/>
        <end position="20"/>
    </location>
</feature>
<protein>
    <submittedName>
        <fullName evidence="2">Uncharacterized protein</fullName>
    </submittedName>
</protein>